<feature type="region of interest" description="Disordered" evidence="1">
    <location>
        <begin position="1"/>
        <end position="79"/>
    </location>
</feature>
<keyword evidence="3" id="KW-1185">Reference proteome</keyword>
<feature type="region of interest" description="Disordered" evidence="1">
    <location>
        <begin position="120"/>
        <end position="198"/>
    </location>
</feature>
<feature type="compositionally biased region" description="Polar residues" evidence="1">
    <location>
        <begin position="63"/>
        <end position="72"/>
    </location>
</feature>
<dbReference type="EMBL" id="JBAHYK010000210">
    <property type="protein sequence ID" value="KAL0576641.1"/>
    <property type="molecule type" value="Genomic_DNA"/>
</dbReference>
<protein>
    <submittedName>
        <fullName evidence="2">Uncharacterized protein</fullName>
    </submittedName>
</protein>
<accession>A0ABR3FMJ7</accession>
<feature type="compositionally biased region" description="Low complexity" evidence="1">
    <location>
        <begin position="120"/>
        <end position="134"/>
    </location>
</feature>
<evidence type="ECO:0000313" key="2">
    <source>
        <dbReference type="EMBL" id="KAL0576641.1"/>
    </source>
</evidence>
<dbReference type="Proteomes" id="UP001465976">
    <property type="component" value="Unassembled WGS sequence"/>
</dbReference>
<feature type="compositionally biased region" description="Basic and acidic residues" evidence="1">
    <location>
        <begin position="242"/>
        <end position="251"/>
    </location>
</feature>
<evidence type="ECO:0000313" key="3">
    <source>
        <dbReference type="Proteomes" id="UP001465976"/>
    </source>
</evidence>
<organism evidence="2 3">
    <name type="scientific">Marasmius crinis-equi</name>
    <dbReference type="NCBI Taxonomy" id="585013"/>
    <lineage>
        <taxon>Eukaryota</taxon>
        <taxon>Fungi</taxon>
        <taxon>Dikarya</taxon>
        <taxon>Basidiomycota</taxon>
        <taxon>Agaricomycotina</taxon>
        <taxon>Agaricomycetes</taxon>
        <taxon>Agaricomycetidae</taxon>
        <taxon>Agaricales</taxon>
        <taxon>Marasmiineae</taxon>
        <taxon>Marasmiaceae</taxon>
        <taxon>Marasmius</taxon>
    </lineage>
</organism>
<evidence type="ECO:0000256" key="1">
    <source>
        <dbReference type="SAM" id="MobiDB-lite"/>
    </source>
</evidence>
<name>A0ABR3FMJ7_9AGAR</name>
<gene>
    <name evidence="2" type="ORF">V5O48_005341</name>
</gene>
<sequence length="263" mass="29478">MRMEYHTREPLETENLPDDRASNCHSLPEPTSSKPYRVTTPYTQWIPDDDVPRPPDLAEPPQSGLSPVQGESNDIDMDTFATSYPSVKSIQDRLANWQKWHKKCASLSSESFLDLSLPDSRSCSSLSTTRFSSSAPEGPPPLMMFSLTEQGGEPGSDNNPAPRRAPFADLSRCRITNLGAKSEPASPTPNRTFESSPTKPLHCYRNWMDSYKEHNRLTGSRIKIEEAIAKLKSQSHLQDSGEDMKTPDRKCYPKGSYWSPDTP</sequence>
<feature type="compositionally biased region" description="Polar residues" evidence="1">
    <location>
        <begin position="23"/>
        <end position="34"/>
    </location>
</feature>
<feature type="region of interest" description="Disordered" evidence="1">
    <location>
        <begin position="232"/>
        <end position="263"/>
    </location>
</feature>
<comment type="caution">
    <text evidence="2">The sequence shown here is derived from an EMBL/GenBank/DDBJ whole genome shotgun (WGS) entry which is preliminary data.</text>
</comment>
<feature type="compositionally biased region" description="Polar residues" evidence="1">
    <location>
        <begin position="188"/>
        <end position="198"/>
    </location>
</feature>
<reference evidence="2 3" key="1">
    <citation type="submission" date="2024-02" db="EMBL/GenBank/DDBJ databases">
        <title>A draft genome for the cacao thread blight pathogen Marasmius crinis-equi.</title>
        <authorList>
            <person name="Cohen S.P."/>
            <person name="Baruah I.K."/>
            <person name="Amoako-Attah I."/>
            <person name="Bukari Y."/>
            <person name="Meinhardt L.W."/>
            <person name="Bailey B.A."/>
        </authorList>
    </citation>
    <scope>NUCLEOTIDE SEQUENCE [LARGE SCALE GENOMIC DNA]</scope>
    <source>
        <strain evidence="2 3">GH-76</strain>
    </source>
</reference>
<feature type="compositionally biased region" description="Basic and acidic residues" evidence="1">
    <location>
        <begin position="1"/>
        <end position="22"/>
    </location>
</feature>
<proteinExistence type="predicted"/>